<dbReference type="Proteomes" id="UP000177515">
    <property type="component" value="Chromosome 2"/>
</dbReference>
<dbReference type="Pfam" id="PF05593">
    <property type="entry name" value="RHS_repeat"/>
    <property type="match status" value="3"/>
</dbReference>
<evidence type="ECO:0000256" key="1">
    <source>
        <dbReference type="ARBA" id="ARBA00022737"/>
    </source>
</evidence>
<reference evidence="4 5" key="1">
    <citation type="submission" date="2016-10" db="EMBL/GenBank/DDBJ databases">
        <title>Complete genome sequences of three Cupriavidus strains isolated from various Malaysian environments.</title>
        <authorList>
            <person name="Abdullah A.A.-A."/>
            <person name="Shafie N.A.H."/>
            <person name="Lau N.S."/>
        </authorList>
    </citation>
    <scope>NUCLEOTIDE SEQUENCE [LARGE SCALE GENOMIC DNA]</scope>
    <source>
        <strain evidence="4 5">USMAA1020</strain>
    </source>
</reference>
<evidence type="ECO:0000313" key="4">
    <source>
        <dbReference type="EMBL" id="AOZ08727.1"/>
    </source>
</evidence>
<evidence type="ECO:0000259" key="2">
    <source>
        <dbReference type="Pfam" id="PF20148"/>
    </source>
</evidence>
<name>A0ABM6FAH4_9BURK</name>
<dbReference type="InterPro" id="IPR022385">
    <property type="entry name" value="Rhs_assc_core"/>
</dbReference>
<sequence>MLSWSRLHWKPPILPRHWLGRLLLACVIAGLAPAAWAEDCYDKFAAAGAFPGSKNCLLYASTVTSGLGGLCSATLATEYCAGAPPGGGKPYRPDDTPLSLDAPDNVEYIVGDVSMDDVSGGCGDADAGQCAEASGGDPVNLFTGQFDYAVVDHTVADLVPLQMGRVYRSSLRNADGQAVLGAFGLGMQPHYDLYLRETEGGARLQLVLPSGVAIPFARVADGRWRNGRSRGNLYGTEIAQNGARERVLTLHDRHRWTFSLIGQRWYLSEVADRNGNRLTLTREQTGLLIAVQGPSGRRLQIGYSGSDDVRARRLISRITDPLGRTTTYAYDARLRLVKATARDGGTTTYEWDGQDRLVGITDALGIKALVNEYDGAQRVVRQTLADGSTFRFAYTPSSGTVTRTEVTDRRGAVRQVDFDANGNVVANQQAANGNILERNEHRFTYDAASGKLVRSEDYRGRVTLYAYDANGNLARRTQVAAFSYGDRVTEATYDPVWNVPTRLKLPNGGEWTYQYDGRGNLVRVRAPDGGEWTQAYDSQGRRTRAANPLGHATTYGYSGADLASVTDPLGRTVRYATDAAGRRTRVTDPLGHATQVRYDAMDRVLEIVNARNGKIAFAYDAAGRLTARTDERGNTTRFTHTPIGRVATRTEADGARTTYGYDLAGALSETVDPRGKRMTIKRDKRGQPETIEYGAATADNWPWKSQLDIIDLGNGFNLGDTNVGLKLLRYDNAGRLVYEWMSGITRVYRTYEASTPGQLTTMRMKGSSVIPDSPTLRYAYDPVGRVTRISQDGRATALQFEWDRAGRLVRSTATGQGGRARLVTDYSYDAAGQLTGLDYRSAGGKLGEIRYSYDAAGRRTGIGGSLNPIELPGASVTDAQYDARNRLTRWAGRTLRYDANGNLIDDGVRTYTWNERDQLRRVTTAATGLVQFGYDPAGRRTIRNQGDEWLDYIHDGANLAQEFDRHSKITTLHGPAVDMPQIRQDSDGTERFLLQDGNGNVIGLSDGLGTTLETQYRYEPYGKTRVLGQASRNTQQYTGRENDATGLYYYRARYYDPETGRFVSPDPIGWAAGQTNGYAYVGGDPLNLVDPGGDVPIYRGDNVTMHAYPGPQAGGTEHARWGPGQSYHVHMVDNQGREARMSTETWKPLTEKDAAVFNQSKQMQRACNSLTDGEKKFLDRVNRQIFHRGVPTANQLLRMGGWRGRGSSGRSDN</sequence>
<dbReference type="InterPro" id="IPR006530">
    <property type="entry name" value="YD"/>
</dbReference>
<evidence type="ECO:0000259" key="3">
    <source>
        <dbReference type="Pfam" id="PF25023"/>
    </source>
</evidence>
<accession>A0ABM6FAH4</accession>
<dbReference type="Pfam" id="PF25023">
    <property type="entry name" value="TEN_YD-shell"/>
    <property type="match status" value="2"/>
</dbReference>
<proteinExistence type="predicted"/>
<keyword evidence="1" id="KW-0677">Repeat</keyword>
<gene>
    <name evidence="4" type="ORF">BKK80_22695</name>
</gene>
<dbReference type="EMBL" id="CP017755">
    <property type="protein sequence ID" value="AOZ08727.1"/>
    <property type="molecule type" value="Genomic_DNA"/>
</dbReference>
<dbReference type="InterPro" id="IPR056823">
    <property type="entry name" value="TEN-like_YD-shell"/>
</dbReference>
<feature type="domain" description="Teneurin-like YD-shell" evidence="3">
    <location>
        <begin position="405"/>
        <end position="556"/>
    </location>
</feature>
<dbReference type="InterPro" id="IPR045351">
    <property type="entry name" value="DUF6531"/>
</dbReference>
<evidence type="ECO:0000313" key="5">
    <source>
        <dbReference type="Proteomes" id="UP000177515"/>
    </source>
</evidence>
<dbReference type="PANTHER" id="PTHR32305">
    <property type="match status" value="1"/>
</dbReference>
<feature type="domain" description="DUF6531" evidence="2">
    <location>
        <begin position="136"/>
        <end position="216"/>
    </location>
</feature>
<dbReference type="PANTHER" id="PTHR32305:SF15">
    <property type="entry name" value="PROTEIN RHSA-RELATED"/>
    <property type="match status" value="1"/>
</dbReference>
<dbReference type="InterPro" id="IPR050708">
    <property type="entry name" value="T6SS_VgrG/RHS"/>
</dbReference>
<dbReference type="Gene3D" id="2.180.10.10">
    <property type="entry name" value="RHS repeat-associated core"/>
    <property type="match status" value="3"/>
</dbReference>
<protein>
    <recommendedName>
        <fullName evidence="6">RHS repeat protein</fullName>
    </recommendedName>
</protein>
<dbReference type="InterPro" id="IPR031325">
    <property type="entry name" value="RHS_repeat"/>
</dbReference>
<dbReference type="Pfam" id="PF20148">
    <property type="entry name" value="DUF6531"/>
    <property type="match status" value="1"/>
</dbReference>
<evidence type="ECO:0008006" key="6">
    <source>
        <dbReference type="Google" id="ProtNLM"/>
    </source>
</evidence>
<dbReference type="NCBIfam" id="TIGR03696">
    <property type="entry name" value="Rhs_assc_core"/>
    <property type="match status" value="1"/>
</dbReference>
<feature type="domain" description="Teneurin-like YD-shell" evidence="3">
    <location>
        <begin position="797"/>
        <end position="1070"/>
    </location>
</feature>
<keyword evidence="5" id="KW-1185">Reference proteome</keyword>
<dbReference type="RefSeq" id="WP_071071405.1">
    <property type="nucleotide sequence ID" value="NZ_CP017755.1"/>
</dbReference>
<organism evidence="4 5">
    <name type="scientific">Cupriavidus malaysiensis</name>
    <dbReference type="NCBI Taxonomy" id="367825"/>
    <lineage>
        <taxon>Bacteria</taxon>
        <taxon>Pseudomonadati</taxon>
        <taxon>Pseudomonadota</taxon>
        <taxon>Betaproteobacteria</taxon>
        <taxon>Burkholderiales</taxon>
        <taxon>Burkholderiaceae</taxon>
        <taxon>Cupriavidus</taxon>
    </lineage>
</organism>
<dbReference type="NCBIfam" id="TIGR01643">
    <property type="entry name" value="YD_repeat_2x"/>
    <property type="match status" value="7"/>
</dbReference>